<evidence type="ECO:0000259" key="1">
    <source>
        <dbReference type="Pfam" id="PF12937"/>
    </source>
</evidence>
<dbReference type="InterPro" id="IPR001810">
    <property type="entry name" value="F-box_dom"/>
</dbReference>
<dbReference type="InterPro" id="IPR055411">
    <property type="entry name" value="LRR_FXL15/At3g58940/PEG3-like"/>
</dbReference>
<dbReference type="InterPro" id="IPR036047">
    <property type="entry name" value="F-box-like_dom_sf"/>
</dbReference>
<gene>
    <name evidence="3" type="ORF">ACMD2_12423</name>
</gene>
<proteinExistence type="predicted"/>
<evidence type="ECO:0000313" key="4">
    <source>
        <dbReference type="Proteomes" id="UP000092600"/>
    </source>
</evidence>
<dbReference type="AlphaFoldDB" id="A0A199UY06"/>
<dbReference type="STRING" id="4615.A0A199UY06"/>
<protein>
    <submittedName>
        <fullName evidence="3">F-box protein</fullName>
    </submittedName>
</protein>
<dbReference type="InterPro" id="IPR032675">
    <property type="entry name" value="LRR_dom_sf"/>
</dbReference>
<dbReference type="Proteomes" id="UP000092600">
    <property type="component" value="Unassembled WGS sequence"/>
</dbReference>
<dbReference type="SUPFAM" id="SSF81383">
    <property type="entry name" value="F-box domain"/>
    <property type="match status" value="1"/>
</dbReference>
<dbReference type="SUPFAM" id="SSF52047">
    <property type="entry name" value="RNI-like"/>
    <property type="match status" value="1"/>
</dbReference>
<feature type="domain" description="F-box/LRR-repeat protein 15/At3g58940/PEG3-like LRR" evidence="2">
    <location>
        <begin position="96"/>
        <end position="203"/>
    </location>
</feature>
<dbReference type="Gene3D" id="1.20.1280.50">
    <property type="match status" value="1"/>
</dbReference>
<reference evidence="3 4" key="1">
    <citation type="journal article" date="2016" name="DNA Res.">
        <title>The draft genome of MD-2 pineapple using hybrid error correction of long reads.</title>
        <authorList>
            <person name="Redwan R.M."/>
            <person name="Saidin A."/>
            <person name="Kumar S.V."/>
        </authorList>
    </citation>
    <scope>NUCLEOTIDE SEQUENCE [LARGE SCALE GENOMIC DNA]</scope>
    <source>
        <strain evidence="4">cv. MD2</strain>
        <tissue evidence="3">Leaf</tissue>
    </source>
</reference>
<sequence length="424" mass="46706">MNSVPDGVIQHILSLLSNARDIGSCACVSKRWRDSVPFIPSLYFPRNAFDSAAAAAVAASVAAAADAAIGRMVAAAVRLEELVVYCPFSASALASWISLRRGSLRSLELRMDSAAPDKSPAPATLDCIGAAEGLEELKLWGVSLTSSPRWGCFRKLRTLEIVGATMRDAALKDAVAACPDLTDLALLGCDGVGSVSIELERLERCRLDFLGPGNCSLSLGSPRLEVLEIQGFSWIRVDGNHKLRSLCIAKNTARVYKVEMGRLADLEYLSLRGVQWSWGAVASVLQCASEVKHLVMKIEFCGDFDTLQPFPEVDLVEFFNSHQKLRKFEIHGAMFAALCQKNSLKKLDLRFVIPCLEEVLVTVRSPLNAEQKLNTLESLVKYSVKLRKMVIRISQMKNCNDTADDFFEEICKFKYINHGRVLIE</sequence>
<dbReference type="EMBL" id="LSRQ01004387">
    <property type="protein sequence ID" value="OAY69530.1"/>
    <property type="molecule type" value="Genomic_DNA"/>
</dbReference>
<feature type="domain" description="F-box" evidence="1">
    <location>
        <begin position="2"/>
        <end position="36"/>
    </location>
</feature>
<dbReference type="Gene3D" id="3.80.10.10">
    <property type="entry name" value="Ribonuclease Inhibitor"/>
    <property type="match status" value="1"/>
</dbReference>
<dbReference type="PANTHER" id="PTHR31639:SF162">
    <property type="entry name" value="OS09G0454300 PROTEIN"/>
    <property type="match status" value="1"/>
</dbReference>
<name>A0A199UY06_ANACO</name>
<dbReference type="Pfam" id="PF12937">
    <property type="entry name" value="F-box-like"/>
    <property type="match status" value="1"/>
</dbReference>
<comment type="caution">
    <text evidence="3">The sequence shown here is derived from an EMBL/GenBank/DDBJ whole genome shotgun (WGS) entry which is preliminary data.</text>
</comment>
<organism evidence="3 4">
    <name type="scientific">Ananas comosus</name>
    <name type="common">Pineapple</name>
    <name type="synonym">Ananas ananas</name>
    <dbReference type="NCBI Taxonomy" id="4615"/>
    <lineage>
        <taxon>Eukaryota</taxon>
        <taxon>Viridiplantae</taxon>
        <taxon>Streptophyta</taxon>
        <taxon>Embryophyta</taxon>
        <taxon>Tracheophyta</taxon>
        <taxon>Spermatophyta</taxon>
        <taxon>Magnoliopsida</taxon>
        <taxon>Liliopsida</taxon>
        <taxon>Poales</taxon>
        <taxon>Bromeliaceae</taxon>
        <taxon>Bromelioideae</taxon>
        <taxon>Ananas</taxon>
    </lineage>
</organism>
<evidence type="ECO:0000313" key="3">
    <source>
        <dbReference type="EMBL" id="OAY69530.1"/>
    </source>
</evidence>
<dbReference type="PANTHER" id="PTHR31639">
    <property type="entry name" value="F-BOX PROTEIN-LIKE"/>
    <property type="match status" value="1"/>
</dbReference>
<accession>A0A199UY06</accession>
<evidence type="ECO:0000259" key="2">
    <source>
        <dbReference type="Pfam" id="PF24758"/>
    </source>
</evidence>
<dbReference type="Pfam" id="PF24758">
    <property type="entry name" value="LRR_At5g56370"/>
    <property type="match status" value="1"/>
</dbReference>